<dbReference type="KEGG" id="lack:FLP15_01815"/>
<organism evidence="1 2">
    <name type="scientific">Lactococcus protaetiae</name>
    <dbReference type="NCBI Taxonomy" id="2592653"/>
    <lineage>
        <taxon>Bacteria</taxon>
        <taxon>Bacillati</taxon>
        <taxon>Bacillota</taxon>
        <taxon>Bacilli</taxon>
        <taxon>Lactobacillales</taxon>
        <taxon>Streptococcaceae</taxon>
        <taxon>Lactococcus</taxon>
    </lineage>
</organism>
<gene>
    <name evidence="1" type="ORF">FLP15_01815</name>
</gene>
<protein>
    <submittedName>
        <fullName evidence="1">Uncharacterized protein</fullName>
    </submittedName>
</protein>
<proteinExistence type="predicted"/>
<accession>A0A514Z6G6</accession>
<dbReference type="RefSeq" id="WP_142765776.1">
    <property type="nucleotide sequence ID" value="NZ_CP041356.1"/>
</dbReference>
<sequence>MCKIFYKIDGIEGYLVRVSFKYIEKQKGYKLLELTGIAKGEEEFYDFVKEFDNKKVVENVKQVAFNLASCMTGGGDVNIYLIVDFFNQIHFKKVEKVNSKKVAPSSRFKIVDPTQINYAELMLDVVNQTDKENWDYFSEDNSQIANEFLDYGKFSRVITKSENGKEIAVAYVQLRLLKEQAPQLLYKDFYHLAELDGVSLWEKVKNSSRDLPIYIDVIAIKKQYQNQLDLLKLVPKALSEIVEDIDLTIPDIAFGKVFAVGVTKQGRKMCNLLKMDKCSEVERVESGITHIRTLYCSERSTFKNNLKSITKK</sequence>
<dbReference type="AlphaFoldDB" id="A0A514Z6G6"/>
<reference evidence="1 2" key="1">
    <citation type="submission" date="2019-07" db="EMBL/GenBank/DDBJ databases">
        <title>Genome sequencing of KACC 19320.</title>
        <authorList>
            <person name="Heo J."/>
            <person name="Kim S.-J."/>
            <person name="Kim J.-S."/>
            <person name="Hong S.-B."/>
            <person name="Kwon S.-W."/>
        </authorList>
    </citation>
    <scope>NUCLEOTIDE SEQUENCE [LARGE SCALE GENOMIC DNA]</scope>
    <source>
        <strain evidence="1 2">KACC 19320</strain>
    </source>
</reference>
<dbReference type="Proteomes" id="UP000315128">
    <property type="component" value="Chromosome"/>
</dbReference>
<keyword evidence="2" id="KW-1185">Reference proteome</keyword>
<dbReference type="OrthoDB" id="2348400at2"/>
<evidence type="ECO:0000313" key="2">
    <source>
        <dbReference type="Proteomes" id="UP000315128"/>
    </source>
</evidence>
<dbReference type="EMBL" id="CP041356">
    <property type="protein sequence ID" value="QDK70143.1"/>
    <property type="molecule type" value="Genomic_DNA"/>
</dbReference>
<evidence type="ECO:0000313" key="1">
    <source>
        <dbReference type="EMBL" id="QDK70143.1"/>
    </source>
</evidence>
<name>A0A514Z6G6_9LACT</name>